<gene>
    <name evidence="9" type="ORF">GCM10023335_71280</name>
</gene>
<dbReference type="InterPro" id="IPR000515">
    <property type="entry name" value="MetI-like"/>
</dbReference>
<evidence type="ECO:0000259" key="8">
    <source>
        <dbReference type="PROSITE" id="PS50928"/>
    </source>
</evidence>
<evidence type="ECO:0000256" key="5">
    <source>
        <dbReference type="ARBA" id="ARBA00022989"/>
    </source>
</evidence>
<keyword evidence="3" id="KW-1003">Cell membrane</keyword>
<dbReference type="PANTHER" id="PTHR43163:SF6">
    <property type="entry name" value="DIPEPTIDE TRANSPORT SYSTEM PERMEASE PROTEIN DPPB-RELATED"/>
    <property type="match status" value="1"/>
</dbReference>
<feature type="transmembrane region" description="Helical" evidence="7">
    <location>
        <begin position="130"/>
        <end position="161"/>
    </location>
</feature>
<feature type="transmembrane region" description="Helical" evidence="7">
    <location>
        <begin position="227"/>
        <end position="253"/>
    </location>
</feature>
<evidence type="ECO:0000256" key="7">
    <source>
        <dbReference type="RuleBase" id="RU363032"/>
    </source>
</evidence>
<sequence length="308" mass="32047">MIRRAVRLAISLFVVVTASFLLVHLVPGDPVRAALGATADPAVVAARRAELGLDEPLLTQYLNYLGGVFSGNLGTSLTSGDPVSSVIATRLPATAELAGLAFLLTALMAVPVGMWVAVATHGGRRRGTDLAFTSVTGICTTVPDFLIGVGLVFVFAVTLPWLPPAGADTPASYVLPALALALGPSCQLARIIRTETTRVLGQDHLRVARSKRLPARRLYLRHALPNVLTAGLTVGGILFASLVGGSVLVENVFAWPGLGSTVVGAIVAQDYPLVQAIVLLLGAVVLVVNLFVDLALGLLDPRSTLTRS</sequence>
<proteinExistence type="inferred from homology"/>
<dbReference type="EMBL" id="BAABKB010000033">
    <property type="protein sequence ID" value="GAA5030635.1"/>
    <property type="molecule type" value="Genomic_DNA"/>
</dbReference>
<accession>A0ABP9JFS3</accession>
<dbReference type="Proteomes" id="UP001501759">
    <property type="component" value="Unassembled WGS sequence"/>
</dbReference>
<evidence type="ECO:0000256" key="6">
    <source>
        <dbReference type="ARBA" id="ARBA00023136"/>
    </source>
</evidence>
<evidence type="ECO:0000256" key="1">
    <source>
        <dbReference type="ARBA" id="ARBA00004651"/>
    </source>
</evidence>
<keyword evidence="4 7" id="KW-0812">Transmembrane</keyword>
<feature type="transmembrane region" description="Helical" evidence="7">
    <location>
        <begin position="273"/>
        <end position="299"/>
    </location>
</feature>
<keyword evidence="5 7" id="KW-1133">Transmembrane helix</keyword>
<dbReference type="Pfam" id="PF00528">
    <property type="entry name" value="BPD_transp_1"/>
    <property type="match status" value="1"/>
</dbReference>
<dbReference type="PROSITE" id="PS50928">
    <property type="entry name" value="ABC_TM1"/>
    <property type="match status" value="1"/>
</dbReference>
<dbReference type="RefSeq" id="WP_345656930.1">
    <property type="nucleotide sequence ID" value="NZ_BAABKB010000033.1"/>
</dbReference>
<organism evidence="9 10">
    <name type="scientific">Streptomyces siamensis</name>
    <dbReference type="NCBI Taxonomy" id="1274986"/>
    <lineage>
        <taxon>Bacteria</taxon>
        <taxon>Bacillati</taxon>
        <taxon>Actinomycetota</taxon>
        <taxon>Actinomycetes</taxon>
        <taxon>Kitasatosporales</taxon>
        <taxon>Streptomycetaceae</taxon>
        <taxon>Streptomyces</taxon>
    </lineage>
</organism>
<dbReference type="SUPFAM" id="SSF161098">
    <property type="entry name" value="MetI-like"/>
    <property type="match status" value="1"/>
</dbReference>
<dbReference type="PANTHER" id="PTHR43163">
    <property type="entry name" value="DIPEPTIDE TRANSPORT SYSTEM PERMEASE PROTEIN DPPB-RELATED"/>
    <property type="match status" value="1"/>
</dbReference>
<evidence type="ECO:0000313" key="9">
    <source>
        <dbReference type="EMBL" id="GAA5030635.1"/>
    </source>
</evidence>
<dbReference type="Pfam" id="PF19300">
    <property type="entry name" value="BPD_transp_1_N"/>
    <property type="match status" value="1"/>
</dbReference>
<evidence type="ECO:0000256" key="4">
    <source>
        <dbReference type="ARBA" id="ARBA00022692"/>
    </source>
</evidence>
<keyword evidence="10" id="KW-1185">Reference proteome</keyword>
<feature type="domain" description="ABC transmembrane type-1" evidence="8">
    <location>
        <begin position="91"/>
        <end position="292"/>
    </location>
</feature>
<protein>
    <submittedName>
        <fullName evidence="9">ABC transporter permease</fullName>
    </submittedName>
</protein>
<keyword evidence="2 7" id="KW-0813">Transport</keyword>
<evidence type="ECO:0000256" key="3">
    <source>
        <dbReference type="ARBA" id="ARBA00022475"/>
    </source>
</evidence>
<evidence type="ECO:0000256" key="2">
    <source>
        <dbReference type="ARBA" id="ARBA00022448"/>
    </source>
</evidence>
<dbReference type="Gene3D" id="1.10.3720.10">
    <property type="entry name" value="MetI-like"/>
    <property type="match status" value="1"/>
</dbReference>
<dbReference type="CDD" id="cd06261">
    <property type="entry name" value="TM_PBP2"/>
    <property type="match status" value="1"/>
</dbReference>
<name>A0ABP9JFS3_9ACTN</name>
<dbReference type="InterPro" id="IPR045621">
    <property type="entry name" value="BPD_transp_1_N"/>
</dbReference>
<comment type="caution">
    <text evidence="9">The sequence shown here is derived from an EMBL/GenBank/DDBJ whole genome shotgun (WGS) entry which is preliminary data.</text>
</comment>
<comment type="subcellular location">
    <subcellularLocation>
        <location evidence="1 7">Cell membrane</location>
        <topology evidence="1 7">Multi-pass membrane protein</topology>
    </subcellularLocation>
</comment>
<feature type="transmembrane region" description="Helical" evidence="7">
    <location>
        <begin position="97"/>
        <end position="118"/>
    </location>
</feature>
<feature type="transmembrane region" description="Helical" evidence="7">
    <location>
        <begin position="173"/>
        <end position="192"/>
    </location>
</feature>
<reference evidence="10" key="1">
    <citation type="journal article" date="2019" name="Int. J. Syst. Evol. Microbiol.">
        <title>The Global Catalogue of Microorganisms (GCM) 10K type strain sequencing project: providing services to taxonomists for standard genome sequencing and annotation.</title>
        <authorList>
            <consortium name="The Broad Institute Genomics Platform"/>
            <consortium name="The Broad Institute Genome Sequencing Center for Infectious Disease"/>
            <person name="Wu L."/>
            <person name="Ma J."/>
        </authorList>
    </citation>
    <scope>NUCLEOTIDE SEQUENCE [LARGE SCALE GENOMIC DNA]</scope>
    <source>
        <strain evidence="10">JCM 18409</strain>
    </source>
</reference>
<evidence type="ECO:0000313" key="10">
    <source>
        <dbReference type="Proteomes" id="UP001501759"/>
    </source>
</evidence>
<dbReference type="InterPro" id="IPR035906">
    <property type="entry name" value="MetI-like_sf"/>
</dbReference>
<comment type="similarity">
    <text evidence="7">Belongs to the binding-protein-dependent transport system permease family.</text>
</comment>
<keyword evidence="6 7" id="KW-0472">Membrane</keyword>